<dbReference type="InterPro" id="IPR012295">
    <property type="entry name" value="TBP_dom_sf"/>
</dbReference>
<organism evidence="7 8">
    <name type="scientific">Eumeta variegata</name>
    <name type="common">Bagworm moth</name>
    <name type="synonym">Eumeta japonica</name>
    <dbReference type="NCBI Taxonomy" id="151549"/>
    <lineage>
        <taxon>Eukaryota</taxon>
        <taxon>Metazoa</taxon>
        <taxon>Ecdysozoa</taxon>
        <taxon>Arthropoda</taxon>
        <taxon>Hexapoda</taxon>
        <taxon>Insecta</taxon>
        <taxon>Pterygota</taxon>
        <taxon>Neoptera</taxon>
        <taxon>Endopterygota</taxon>
        <taxon>Lepidoptera</taxon>
        <taxon>Glossata</taxon>
        <taxon>Ditrysia</taxon>
        <taxon>Tineoidea</taxon>
        <taxon>Psychidae</taxon>
        <taxon>Oiketicinae</taxon>
        <taxon>Eumeta</taxon>
    </lineage>
</organism>
<dbReference type="SUPFAM" id="SSF46785">
    <property type="entry name" value="Winged helix' DNA-binding domain"/>
    <property type="match status" value="1"/>
</dbReference>
<keyword evidence="5" id="KW-0539">Nucleus</keyword>
<sequence length="398" mass="46003">MLSNTYVEAAISERTCREWFQHFKNGDFDVEDQHGSGREKVFEDAELEALLDQDSCQTQQELAGSLGVTQEAISKHLKVMGTIQKQGQWVPYELKSRDIERRLFACEELLARQRWKGFLHRIVTGDEKWIHYDNPKHRKSWGYPGHALTSLKPIIHSSKVMLRIWRDLLGIMYYELLKLTEIITGDHYQTQLMRLSRALKDKRPQYNERHDKGFYSMTMFDPMLWKWNIVSTVNLNCKLDLKKIALHARNAEYNPKRFAAVIMRIREPRTTALIFSSGKMVCTGAKSEEDSRLAARKYARIIQKLGFTAKFLDFKIQNMVGSCDVKFPIRLEGLVLTHGQFSSYEPELFPDQSEVGFPSEAKADITQSEIVFHPASHTIFFISTVLKMLVSLSGADKN</sequence>
<dbReference type="InterPro" id="IPR001888">
    <property type="entry name" value="Transposase_1"/>
</dbReference>
<protein>
    <submittedName>
        <fullName evidence="7">TATA-box-binding protein</fullName>
    </submittedName>
</protein>
<comment type="similarity">
    <text evidence="2">Belongs to the TBP family.</text>
</comment>
<dbReference type="Pfam" id="PF01359">
    <property type="entry name" value="Transposase_1"/>
    <property type="match status" value="1"/>
</dbReference>
<dbReference type="InterPro" id="IPR036388">
    <property type="entry name" value="WH-like_DNA-bd_sf"/>
</dbReference>
<dbReference type="InterPro" id="IPR036390">
    <property type="entry name" value="WH_DNA-bd_sf"/>
</dbReference>
<dbReference type="OrthoDB" id="616263at2759"/>
<dbReference type="Gene3D" id="3.30.310.10">
    <property type="entry name" value="TATA-Binding Protein"/>
    <property type="match status" value="2"/>
</dbReference>
<name>A0A4C1Z9R0_EUMVA</name>
<dbReference type="PRINTS" id="PR00686">
    <property type="entry name" value="TIFACTORIID"/>
</dbReference>
<dbReference type="FunFam" id="3.30.310.10:FF:000001">
    <property type="entry name" value="TATA-box-binding protein 2"/>
    <property type="match status" value="1"/>
</dbReference>
<dbReference type="InterPro" id="IPR033710">
    <property type="entry name" value="TBP_eukaryotic"/>
</dbReference>
<evidence type="ECO:0000256" key="2">
    <source>
        <dbReference type="ARBA" id="ARBA00005560"/>
    </source>
</evidence>
<evidence type="ECO:0000259" key="6">
    <source>
        <dbReference type="Pfam" id="PF17906"/>
    </source>
</evidence>
<dbReference type="InterPro" id="IPR036397">
    <property type="entry name" value="RNaseH_sf"/>
</dbReference>
<dbReference type="InterPro" id="IPR011991">
    <property type="entry name" value="ArsR-like_HTH"/>
</dbReference>
<dbReference type="Gene3D" id="3.30.420.10">
    <property type="entry name" value="Ribonuclease H-like superfamily/Ribonuclease H"/>
    <property type="match status" value="1"/>
</dbReference>
<proteinExistence type="inferred from homology"/>
<dbReference type="Pfam" id="PF17906">
    <property type="entry name" value="HTH_48"/>
    <property type="match status" value="1"/>
</dbReference>
<dbReference type="GO" id="GO:0003677">
    <property type="term" value="F:DNA binding"/>
    <property type="evidence" value="ECO:0007669"/>
    <property type="project" value="UniProtKB-KW"/>
</dbReference>
<accession>A0A4C1Z9R0</accession>
<comment type="caution">
    <text evidence="7">The sequence shown here is derived from an EMBL/GenBank/DDBJ whole genome shotgun (WGS) entry which is preliminary data.</text>
</comment>
<dbReference type="AlphaFoldDB" id="A0A4C1Z9R0"/>
<evidence type="ECO:0000256" key="1">
    <source>
        <dbReference type="ARBA" id="ARBA00004123"/>
    </source>
</evidence>
<keyword evidence="8" id="KW-1185">Reference proteome</keyword>
<dbReference type="Pfam" id="PF00352">
    <property type="entry name" value="TBP"/>
    <property type="match status" value="2"/>
</dbReference>
<dbReference type="GO" id="GO:0005634">
    <property type="term" value="C:nucleus"/>
    <property type="evidence" value="ECO:0007669"/>
    <property type="project" value="UniProtKB-SubCell"/>
</dbReference>
<evidence type="ECO:0000256" key="4">
    <source>
        <dbReference type="ARBA" id="ARBA00023163"/>
    </source>
</evidence>
<dbReference type="GO" id="GO:0006352">
    <property type="term" value="P:DNA-templated transcription initiation"/>
    <property type="evidence" value="ECO:0007669"/>
    <property type="project" value="InterPro"/>
</dbReference>
<dbReference type="PROSITE" id="PS00351">
    <property type="entry name" value="TFIID"/>
    <property type="match status" value="1"/>
</dbReference>
<dbReference type="InterPro" id="IPR030491">
    <property type="entry name" value="TBP_CS"/>
</dbReference>
<dbReference type="EMBL" id="BGZK01001643">
    <property type="protein sequence ID" value="GBP83834.1"/>
    <property type="molecule type" value="Genomic_DNA"/>
</dbReference>
<evidence type="ECO:0000256" key="3">
    <source>
        <dbReference type="ARBA" id="ARBA00023125"/>
    </source>
</evidence>
<gene>
    <name evidence="7" type="primary">Tbp</name>
    <name evidence="7" type="ORF">EVAR_60311_1</name>
</gene>
<dbReference type="InterPro" id="IPR000814">
    <property type="entry name" value="TBP"/>
</dbReference>
<evidence type="ECO:0000256" key="5">
    <source>
        <dbReference type="ARBA" id="ARBA00023242"/>
    </source>
</evidence>
<evidence type="ECO:0000313" key="7">
    <source>
        <dbReference type="EMBL" id="GBP83834.1"/>
    </source>
</evidence>
<reference evidence="7 8" key="1">
    <citation type="journal article" date="2019" name="Commun. Biol.">
        <title>The bagworm genome reveals a unique fibroin gene that provides high tensile strength.</title>
        <authorList>
            <person name="Kono N."/>
            <person name="Nakamura H."/>
            <person name="Ohtoshi R."/>
            <person name="Tomita M."/>
            <person name="Numata K."/>
            <person name="Arakawa K."/>
        </authorList>
    </citation>
    <scope>NUCLEOTIDE SEQUENCE [LARGE SCALE GENOMIC DNA]</scope>
</reference>
<dbReference type="CDD" id="cd04516">
    <property type="entry name" value="TBP_eukaryotes"/>
    <property type="match status" value="1"/>
</dbReference>
<dbReference type="Gene3D" id="1.10.10.10">
    <property type="entry name" value="Winged helix-like DNA-binding domain superfamily/Winged helix DNA-binding domain"/>
    <property type="match status" value="1"/>
</dbReference>
<dbReference type="PANTHER" id="PTHR10126">
    <property type="entry name" value="TATA-BOX BINDING PROTEIN"/>
    <property type="match status" value="1"/>
</dbReference>
<keyword evidence="3" id="KW-0238">DNA-binding</keyword>
<dbReference type="SUPFAM" id="SSF55945">
    <property type="entry name" value="TATA-box binding protein-like"/>
    <property type="match status" value="2"/>
</dbReference>
<keyword evidence="4" id="KW-0804">Transcription</keyword>
<dbReference type="InterPro" id="IPR041426">
    <property type="entry name" value="Mos1_HTH"/>
</dbReference>
<evidence type="ECO:0000313" key="8">
    <source>
        <dbReference type="Proteomes" id="UP000299102"/>
    </source>
</evidence>
<dbReference type="Gene3D" id="1.10.10.1450">
    <property type="match status" value="1"/>
</dbReference>
<dbReference type="STRING" id="151549.A0A4C1Z9R0"/>
<dbReference type="Proteomes" id="UP000299102">
    <property type="component" value="Unassembled WGS sequence"/>
</dbReference>
<dbReference type="CDD" id="cd00090">
    <property type="entry name" value="HTH_ARSR"/>
    <property type="match status" value="1"/>
</dbReference>
<feature type="domain" description="Mos1 transposase HTH" evidence="6">
    <location>
        <begin position="2"/>
        <end position="27"/>
    </location>
</feature>
<comment type="subcellular location">
    <subcellularLocation>
        <location evidence="1">Nucleus</location>
    </subcellularLocation>
</comment>